<gene>
    <name evidence="1" type="ORF">PSQ39_07390</name>
</gene>
<sequence length="61" mass="7319">MSTLSSRNPSSTALRCPHCQHPVERIRRRSWMRWLPLSRHLDCPHCETRYLRYLGCWLGPL</sequence>
<protein>
    <submittedName>
        <fullName evidence="1">Uncharacterized protein</fullName>
    </submittedName>
</protein>
<dbReference type="RefSeq" id="WP_273926061.1">
    <property type="nucleotide sequence ID" value="NZ_JAQSIN010000001.1"/>
</dbReference>
<dbReference type="EMBL" id="JAQSIO010000002">
    <property type="protein sequence ID" value="MDD0814450.1"/>
    <property type="molecule type" value="Genomic_DNA"/>
</dbReference>
<evidence type="ECO:0000313" key="2">
    <source>
        <dbReference type="Proteomes" id="UP001528672"/>
    </source>
</evidence>
<organism evidence="1 2">
    <name type="scientific">Curvibacter microcysteis</name>
    <dbReference type="NCBI Taxonomy" id="3026419"/>
    <lineage>
        <taxon>Bacteria</taxon>
        <taxon>Pseudomonadati</taxon>
        <taxon>Pseudomonadota</taxon>
        <taxon>Betaproteobacteria</taxon>
        <taxon>Burkholderiales</taxon>
        <taxon>Comamonadaceae</taxon>
        <taxon>Curvibacter</taxon>
    </lineage>
</organism>
<name>A0ABT5MDI8_9BURK</name>
<dbReference type="Proteomes" id="UP001528672">
    <property type="component" value="Unassembled WGS sequence"/>
</dbReference>
<evidence type="ECO:0000313" key="1">
    <source>
        <dbReference type="EMBL" id="MDD0814450.1"/>
    </source>
</evidence>
<comment type="caution">
    <text evidence="1">The sequence shown here is derived from an EMBL/GenBank/DDBJ whole genome shotgun (WGS) entry which is preliminary data.</text>
</comment>
<proteinExistence type="predicted"/>
<keyword evidence="2" id="KW-1185">Reference proteome</keyword>
<reference evidence="1 2" key="1">
    <citation type="submission" date="2023-02" db="EMBL/GenBank/DDBJ databases">
        <title>Bacterial whole genome sequence for Curvibacter sp. HBC28.</title>
        <authorList>
            <person name="Le V."/>
            <person name="Ko S.-R."/>
            <person name="Ahn C.-Y."/>
            <person name="Oh H.-M."/>
        </authorList>
    </citation>
    <scope>NUCLEOTIDE SEQUENCE [LARGE SCALE GENOMIC DNA]</scope>
    <source>
        <strain evidence="1 2">HBC28</strain>
    </source>
</reference>
<accession>A0ABT5MDI8</accession>